<accession>A0ABR3JNP3</accession>
<reference evidence="2" key="1">
    <citation type="submission" date="2024-06" db="EMBL/GenBank/DDBJ databases">
        <title>Multi-omics analyses provide insights into the biosynthesis of the anticancer antibiotic pleurotin in Hohenbuehelia grisea.</title>
        <authorList>
            <person name="Weaver J.A."/>
            <person name="Alberti F."/>
        </authorList>
    </citation>
    <scope>NUCLEOTIDE SEQUENCE [LARGE SCALE GENOMIC DNA]</scope>
    <source>
        <strain evidence="2">T-177</strain>
    </source>
</reference>
<comment type="caution">
    <text evidence="1">The sequence shown here is derived from an EMBL/GenBank/DDBJ whole genome shotgun (WGS) entry which is preliminary data.</text>
</comment>
<dbReference type="EMBL" id="JASNQZ010000005">
    <property type="protein sequence ID" value="KAL0957361.1"/>
    <property type="molecule type" value="Genomic_DNA"/>
</dbReference>
<gene>
    <name evidence="1" type="ORF">HGRIS_001165</name>
</gene>
<organism evidence="1 2">
    <name type="scientific">Hohenbuehelia grisea</name>
    <dbReference type="NCBI Taxonomy" id="104357"/>
    <lineage>
        <taxon>Eukaryota</taxon>
        <taxon>Fungi</taxon>
        <taxon>Dikarya</taxon>
        <taxon>Basidiomycota</taxon>
        <taxon>Agaricomycotina</taxon>
        <taxon>Agaricomycetes</taxon>
        <taxon>Agaricomycetidae</taxon>
        <taxon>Agaricales</taxon>
        <taxon>Pleurotineae</taxon>
        <taxon>Pleurotaceae</taxon>
        <taxon>Hohenbuehelia</taxon>
    </lineage>
</organism>
<name>A0ABR3JNP3_9AGAR</name>
<protein>
    <submittedName>
        <fullName evidence="1">Uncharacterized protein</fullName>
    </submittedName>
</protein>
<evidence type="ECO:0000313" key="1">
    <source>
        <dbReference type="EMBL" id="KAL0957361.1"/>
    </source>
</evidence>
<keyword evidence="2" id="KW-1185">Reference proteome</keyword>
<evidence type="ECO:0000313" key="2">
    <source>
        <dbReference type="Proteomes" id="UP001556367"/>
    </source>
</evidence>
<sequence length="101" mass="11068">MSRTRCLSAAESHSRANTSVECRCSMKYRDKALEAFALPTVLFPVGLAEPSVEYTLLVFMLDTSTDTESANQHTLLHWSISTKPSARTATPTIITVTQSST</sequence>
<proteinExistence type="predicted"/>
<dbReference type="Proteomes" id="UP001556367">
    <property type="component" value="Unassembled WGS sequence"/>
</dbReference>